<keyword evidence="2" id="KW-1185">Reference proteome</keyword>
<reference evidence="1" key="1">
    <citation type="submission" date="2022-11" db="EMBL/GenBank/DDBJ databases">
        <authorList>
            <person name="Hyden B.L."/>
            <person name="Feng K."/>
            <person name="Yates T."/>
            <person name="Jawdy S."/>
            <person name="Smart L.B."/>
            <person name="Muchero W."/>
        </authorList>
    </citation>
    <scope>NUCLEOTIDE SEQUENCE</scope>
    <source>
        <tissue evidence="1">Shoot tip</tissue>
    </source>
</reference>
<dbReference type="OrthoDB" id="4062651at2759"/>
<dbReference type="GO" id="GO:0016301">
    <property type="term" value="F:kinase activity"/>
    <property type="evidence" value="ECO:0007669"/>
    <property type="project" value="UniProtKB-KW"/>
</dbReference>
<protein>
    <submittedName>
        <fullName evidence="1">RECEPTOR-LIKE SERINE/THREONINE-PROTEIN KINASE SD1-8</fullName>
    </submittedName>
</protein>
<keyword evidence="1" id="KW-0418">Kinase</keyword>
<evidence type="ECO:0000313" key="2">
    <source>
        <dbReference type="Proteomes" id="UP001151529"/>
    </source>
</evidence>
<proteinExistence type="predicted"/>
<dbReference type="PANTHER" id="PTHR27006">
    <property type="entry name" value="PROMASTIGOTE SURFACE ANTIGEN PROTEIN PSA"/>
    <property type="match status" value="1"/>
</dbReference>
<accession>A0A9Q0U8E5</accession>
<evidence type="ECO:0000313" key="1">
    <source>
        <dbReference type="EMBL" id="KAJ6725312.1"/>
    </source>
</evidence>
<dbReference type="Gene3D" id="1.10.510.10">
    <property type="entry name" value="Transferase(Phosphotransferase) domain 1"/>
    <property type="match status" value="1"/>
</dbReference>
<keyword evidence="1" id="KW-0675">Receptor</keyword>
<gene>
    <name evidence="1" type="ORF">OIU85_023162</name>
</gene>
<dbReference type="AlphaFoldDB" id="A0A9Q0U8E5"/>
<name>A0A9Q0U8E5_SALVM</name>
<keyword evidence="1" id="KW-0808">Transferase</keyword>
<comment type="caution">
    <text evidence="1">The sequence shown here is derived from an EMBL/GenBank/DDBJ whole genome shotgun (WGS) entry which is preliminary data.</text>
</comment>
<dbReference type="EMBL" id="JAPFFL010000005">
    <property type="protein sequence ID" value="KAJ6725312.1"/>
    <property type="molecule type" value="Genomic_DNA"/>
</dbReference>
<sequence length="119" mass="13348">MHERNSSKFLQSWRKWNEGTPLEIIDPTLNVGPRSEIMRSIHIGLLCVQENESLRPTMAQVSMMLSNYSVSLAAPSKACIFNARRNVDSAIGEYFNVMCPMNPELNLPSGLTMSFPSQS</sequence>
<dbReference type="PANTHER" id="PTHR27006:SF606">
    <property type="entry name" value="INTERLEUKIN-1 RECEPTOR-ASSOCIATED KINASE 4"/>
    <property type="match status" value="1"/>
</dbReference>
<dbReference type="Proteomes" id="UP001151529">
    <property type="component" value="Chromosome 11"/>
</dbReference>
<reference evidence="1" key="2">
    <citation type="journal article" date="2023" name="Int. J. Mol. Sci.">
        <title>De Novo Assembly and Annotation of 11 Diverse Shrub Willow (Salix) Genomes Reveals Novel Gene Organization in Sex-Linked Regions.</title>
        <authorList>
            <person name="Hyden B."/>
            <person name="Feng K."/>
            <person name="Yates T.B."/>
            <person name="Jawdy S."/>
            <person name="Cereghino C."/>
            <person name="Smart L.B."/>
            <person name="Muchero W."/>
        </authorList>
    </citation>
    <scope>NUCLEOTIDE SEQUENCE [LARGE SCALE GENOMIC DNA]</scope>
    <source>
        <tissue evidence="1">Shoot tip</tissue>
    </source>
</reference>
<organism evidence="1 2">
    <name type="scientific">Salix viminalis</name>
    <name type="common">Common osier</name>
    <name type="synonym">Basket willow</name>
    <dbReference type="NCBI Taxonomy" id="40686"/>
    <lineage>
        <taxon>Eukaryota</taxon>
        <taxon>Viridiplantae</taxon>
        <taxon>Streptophyta</taxon>
        <taxon>Embryophyta</taxon>
        <taxon>Tracheophyta</taxon>
        <taxon>Spermatophyta</taxon>
        <taxon>Magnoliopsida</taxon>
        <taxon>eudicotyledons</taxon>
        <taxon>Gunneridae</taxon>
        <taxon>Pentapetalae</taxon>
        <taxon>rosids</taxon>
        <taxon>fabids</taxon>
        <taxon>Malpighiales</taxon>
        <taxon>Salicaceae</taxon>
        <taxon>Saliceae</taxon>
        <taxon>Salix</taxon>
    </lineage>
</organism>